<evidence type="ECO:0000313" key="3">
    <source>
        <dbReference type="Proteomes" id="UP000762676"/>
    </source>
</evidence>
<feature type="transmembrane region" description="Helical" evidence="1">
    <location>
        <begin position="98"/>
        <end position="116"/>
    </location>
</feature>
<evidence type="ECO:0000256" key="1">
    <source>
        <dbReference type="SAM" id="Phobius"/>
    </source>
</evidence>
<evidence type="ECO:0000313" key="2">
    <source>
        <dbReference type="EMBL" id="GFR81221.1"/>
    </source>
</evidence>
<keyword evidence="1" id="KW-0472">Membrane</keyword>
<dbReference type="EMBL" id="BMAT01008251">
    <property type="protein sequence ID" value="GFR81221.1"/>
    <property type="molecule type" value="Genomic_DNA"/>
</dbReference>
<keyword evidence="1" id="KW-0812">Transmembrane</keyword>
<name>A0AAV4G7L0_9GAST</name>
<accession>A0AAV4G7L0</accession>
<protein>
    <recommendedName>
        <fullName evidence="4">Transmembrane protein 186</fullName>
    </recommendedName>
</protein>
<keyword evidence="1" id="KW-1133">Transmembrane helix</keyword>
<dbReference type="AlphaFoldDB" id="A0AAV4G7L0"/>
<comment type="caution">
    <text evidence="2">The sequence shown here is derived from an EMBL/GenBank/DDBJ whole genome shotgun (WGS) entry which is preliminary data.</text>
</comment>
<sequence>MIVTVIVNHFLRANSRPALNSQCHKVYRKLTQATQGPLKQLSRKNSLSNGYRYGNTRQFFNLHKPLHFRPQYSKDKVPVNYSLVYENSQGPLLNISRVLSTVGGTSGAGMALWYLVDSWGQLQSWQLYALSGACLFCVTAVVSVNIIAKFFLTRIYMNESEGKFIGIYKSFFGRLSQINYSLEDVQPPMQEKVKPTHSKATVRVKDRHFHLRAADFIIPKYYNVHLKLT</sequence>
<dbReference type="Proteomes" id="UP000762676">
    <property type="component" value="Unassembled WGS sequence"/>
</dbReference>
<gene>
    <name evidence="2" type="ORF">ElyMa_004065100</name>
</gene>
<keyword evidence="3" id="KW-1185">Reference proteome</keyword>
<reference evidence="2 3" key="1">
    <citation type="journal article" date="2021" name="Elife">
        <title>Chloroplast acquisition without the gene transfer in kleptoplastic sea slugs, Plakobranchus ocellatus.</title>
        <authorList>
            <person name="Maeda T."/>
            <person name="Takahashi S."/>
            <person name="Yoshida T."/>
            <person name="Shimamura S."/>
            <person name="Takaki Y."/>
            <person name="Nagai Y."/>
            <person name="Toyoda A."/>
            <person name="Suzuki Y."/>
            <person name="Arimoto A."/>
            <person name="Ishii H."/>
            <person name="Satoh N."/>
            <person name="Nishiyama T."/>
            <person name="Hasebe M."/>
            <person name="Maruyama T."/>
            <person name="Minagawa J."/>
            <person name="Obokata J."/>
            <person name="Shigenobu S."/>
        </authorList>
    </citation>
    <scope>NUCLEOTIDE SEQUENCE [LARGE SCALE GENOMIC DNA]</scope>
</reference>
<feature type="transmembrane region" description="Helical" evidence="1">
    <location>
        <begin position="128"/>
        <end position="148"/>
    </location>
</feature>
<organism evidence="2 3">
    <name type="scientific">Elysia marginata</name>
    <dbReference type="NCBI Taxonomy" id="1093978"/>
    <lineage>
        <taxon>Eukaryota</taxon>
        <taxon>Metazoa</taxon>
        <taxon>Spiralia</taxon>
        <taxon>Lophotrochozoa</taxon>
        <taxon>Mollusca</taxon>
        <taxon>Gastropoda</taxon>
        <taxon>Heterobranchia</taxon>
        <taxon>Euthyneura</taxon>
        <taxon>Panpulmonata</taxon>
        <taxon>Sacoglossa</taxon>
        <taxon>Placobranchoidea</taxon>
        <taxon>Plakobranchidae</taxon>
        <taxon>Elysia</taxon>
    </lineage>
</organism>
<proteinExistence type="predicted"/>
<evidence type="ECO:0008006" key="4">
    <source>
        <dbReference type="Google" id="ProtNLM"/>
    </source>
</evidence>